<dbReference type="Pfam" id="PF02615">
    <property type="entry name" value="Ldh_2"/>
    <property type="match status" value="1"/>
</dbReference>
<dbReference type="EMBL" id="LRRQ01000156">
    <property type="protein sequence ID" value="OAM87819.1"/>
    <property type="molecule type" value="Genomic_DNA"/>
</dbReference>
<gene>
    <name evidence="3" type="ORF">AW736_20385</name>
</gene>
<keyword evidence="4" id="KW-1185">Reference proteome</keyword>
<keyword evidence="2" id="KW-0560">Oxidoreductase</keyword>
<dbReference type="AlphaFoldDB" id="A0A178IFF5"/>
<proteinExistence type="inferred from homology"/>
<dbReference type="OrthoDB" id="9769447at2"/>
<dbReference type="GO" id="GO:0016491">
    <property type="term" value="F:oxidoreductase activity"/>
    <property type="evidence" value="ECO:0007669"/>
    <property type="project" value="UniProtKB-KW"/>
</dbReference>
<comment type="similarity">
    <text evidence="1">Belongs to the LDH2/MDH2 oxidoreductase family.</text>
</comment>
<dbReference type="PANTHER" id="PTHR11091:SF0">
    <property type="entry name" value="MALATE DEHYDROGENASE"/>
    <property type="match status" value="1"/>
</dbReference>
<evidence type="ECO:0000256" key="1">
    <source>
        <dbReference type="ARBA" id="ARBA00006056"/>
    </source>
</evidence>
<dbReference type="InterPro" id="IPR043143">
    <property type="entry name" value="Mal/L-sulf/L-lact_DH-like_NADP"/>
</dbReference>
<protein>
    <submittedName>
        <fullName evidence="3">Lactate dehydrogenase</fullName>
    </submittedName>
</protein>
<accession>A0A178IFF5</accession>
<dbReference type="Proteomes" id="UP000078486">
    <property type="component" value="Unassembled WGS sequence"/>
</dbReference>
<dbReference type="STRING" id="1184151.AW736_20385"/>
<sequence length="366" mass="39032">MPELYHIVPETQHNALVAAAYRHRGFHADEAAEGARFCAEATRHGIRTHNAIKALHLDHLFGSHAGGCTPGAQIEEKPSRFAAVKIWNANKKLGQATAYRAMDAAIKLADQYGTGTVAVDNAFHYLWGGGYVMDAARRGYIAYTNCTAALAEVVPFGGKHPTLGTNPHSWGFPTTGAIGFPIVIDWATSVVAMGRVQQLLREGKQLPPNAAVDADGNPTTDPAKAKSLVPFGAHKGYGLSLINELTGGLIGGSLPTIRNRWTLVGEGDKGTCCFYFQVIHPEAVSGGAFAKGRTQSQNLKAVIEDVLGHGNEKCILPGQIEANFAKKTAEAGGLLFSKAEIEAFNELATESGQPLWDIAAFKTVEF</sequence>
<dbReference type="SUPFAM" id="SSF89733">
    <property type="entry name" value="L-sulfolactate dehydrogenase-like"/>
    <property type="match status" value="1"/>
</dbReference>
<dbReference type="Gene3D" id="3.30.1370.60">
    <property type="entry name" value="Hypothetical oxidoreductase yiak, domain 2"/>
    <property type="match status" value="1"/>
</dbReference>
<dbReference type="InterPro" id="IPR036111">
    <property type="entry name" value="Mal/L-sulfo/L-lacto_DH-like_sf"/>
</dbReference>
<dbReference type="RefSeq" id="WP_068772151.1">
    <property type="nucleotide sequence ID" value="NZ_KV441843.1"/>
</dbReference>
<comment type="caution">
    <text evidence="3">The sequence shown here is derived from an EMBL/GenBank/DDBJ whole genome shotgun (WGS) entry which is preliminary data.</text>
</comment>
<name>A0A178IFF5_9BACT</name>
<dbReference type="Gene3D" id="1.10.1530.10">
    <property type="match status" value="1"/>
</dbReference>
<dbReference type="PANTHER" id="PTHR11091">
    <property type="entry name" value="OXIDOREDUCTASE-RELATED"/>
    <property type="match status" value="1"/>
</dbReference>
<evidence type="ECO:0000256" key="2">
    <source>
        <dbReference type="ARBA" id="ARBA00023002"/>
    </source>
</evidence>
<organism evidence="3 4">
    <name type="scientific">Termitidicoccus mucosus</name>
    <dbReference type="NCBI Taxonomy" id="1184151"/>
    <lineage>
        <taxon>Bacteria</taxon>
        <taxon>Pseudomonadati</taxon>
        <taxon>Verrucomicrobiota</taxon>
        <taxon>Opitutia</taxon>
        <taxon>Opitutales</taxon>
        <taxon>Opitutaceae</taxon>
        <taxon>Termitidicoccus</taxon>
    </lineage>
</organism>
<evidence type="ECO:0000313" key="4">
    <source>
        <dbReference type="Proteomes" id="UP000078486"/>
    </source>
</evidence>
<dbReference type="InterPro" id="IPR003767">
    <property type="entry name" value="Malate/L-lactate_DH-like"/>
</dbReference>
<reference evidence="3 4" key="1">
    <citation type="submission" date="2016-01" db="EMBL/GenBank/DDBJ databases">
        <title>High potential of lignocellulose degradation of a new Verrucomicrobia species.</title>
        <authorList>
            <person name="Wang Y."/>
            <person name="Shi Y."/>
            <person name="Qiu Z."/>
            <person name="Liu S."/>
            <person name="Yang H."/>
        </authorList>
    </citation>
    <scope>NUCLEOTIDE SEQUENCE [LARGE SCALE GENOMIC DNA]</scope>
    <source>
        <strain evidence="3 4">TSB47</strain>
    </source>
</reference>
<evidence type="ECO:0000313" key="3">
    <source>
        <dbReference type="EMBL" id="OAM87819.1"/>
    </source>
</evidence>
<dbReference type="InterPro" id="IPR043144">
    <property type="entry name" value="Mal/L-sulf/L-lact_DH-like_ah"/>
</dbReference>